<gene>
    <name evidence="1" type="ORF">QLQ15_09290</name>
</gene>
<evidence type="ECO:0000313" key="1">
    <source>
        <dbReference type="EMBL" id="MDI9239102.1"/>
    </source>
</evidence>
<sequence>MGVGQVLSLEPDALNSVGCVFLSAIVGPLGLSGEPRPIAALLITPDLLMSGVWPVKASAPVLLPREEWPYEPYRASHWVGVKVTGSGIVRALLAAYHRLTPWDDWQDPNYLDSLLLAGVRRPDGVLLSRSA</sequence>
<keyword evidence="2" id="KW-1185">Reference proteome</keyword>
<evidence type="ECO:0000313" key="2">
    <source>
        <dbReference type="Proteomes" id="UP001321580"/>
    </source>
</evidence>
<accession>A0ABT6XG33</accession>
<proteinExistence type="predicted"/>
<reference evidence="1 2" key="1">
    <citation type="submission" date="2023-05" db="EMBL/GenBank/DDBJ databases">
        <title>Lysobacter sp. strain LF1 Genome sequencing and assembly.</title>
        <authorList>
            <person name="Jung Y."/>
        </authorList>
    </citation>
    <scope>NUCLEOTIDE SEQUENCE [LARGE SCALE GENOMIC DNA]</scope>
    <source>
        <strain evidence="1 2">LF1</strain>
    </source>
</reference>
<comment type="caution">
    <text evidence="1">The sequence shown here is derived from an EMBL/GenBank/DDBJ whole genome shotgun (WGS) entry which is preliminary data.</text>
</comment>
<dbReference type="Proteomes" id="UP001321580">
    <property type="component" value="Unassembled WGS sequence"/>
</dbReference>
<dbReference type="RefSeq" id="WP_283212508.1">
    <property type="nucleotide sequence ID" value="NZ_JASGBI010000001.1"/>
</dbReference>
<name>A0ABT6XG33_9GAMM</name>
<organism evidence="1 2">
    <name type="scientific">Lysobacter stagni</name>
    <dbReference type="NCBI Taxonomy" id="3045172"/>
    <lineage>
        <taxon>Bacteria</taxon>
        <taxon>Pseudomonadati</taxon>
        <taxon>Pseudomonadota</taxon>
        <taxon>Gammaproteobacteria</taxon>
        <taxon>Lysobacterales</taxon>
        <taxon>Lysobacteraceae</taxon>
        <taxon>Lysobacter</taxon>
    </lineage>
</organism>
<dbReference type="EMBL" id="JASGBI010000001">
    <property type="protein sequence ID" value="MDI9239102.1"/>
    <property type="molecule type" value="Genomic_DNA"/>
</dbReference>
<protein>
    <submittedName>
        <fullName evidence="1">Uncharacterized protein</fullName>
    </submittedName>
</protein>